<evidence type="ECO:0000313" key="3">
    <source>
        <dbReference type="Proteomes" id="UP001497623"/>
    </source>
</evidence>
<evidence type="ECO:0000259" key="1">
    <source>
        <dbReference type="PROSITE" id="PS50041"/>
    </source>
</evidence>
<protein>
    <recommendedName>
        <fullName evidence="1">C-type lectin domain-containing protein</fullName>
    </recommendedName>
</protein>
<feature type="non-terminal residue" evidence="2">
    <location>
        <position position="1"/>
    </location>
</feature>
<sequence length="303" mass="34642">RQLSNSLSSYFSGHMLNRMRITSCYTLTFVFMARMHISLQQDVQDSITEILISIHNLENRLEEKLINFENRLEEKLFQKMEVFGHVISSEIDSKISNFEERISMCNDIKQNVSQDIPTPLMNQTENPPAKCPRTNGDYSFFRIPGRDQCYTIIRSYTLPWKTAREKCKSVAQRGFELALAEPADDIAVALAEYIVENRLSGGYDNTWLGCRKDGPAYRFVRNNQTGLASDSALWDIGEPMGEELSDMSDFDEPENDKDHCVYLNTGTYGRKTALDTTRPYGAMSCIMGWAYPLCEVVSDNRIP</sequence>
<dbReference type="InterPro" id="IPR001304">
    <property type="entry name" value="C-type_lectin-like"/>
</dbReference>
<dbReference type="EMBL" id="CAXKWB010003246">
    <property type="protein sequence ID" value="CAL4068666.1"/>
    <property type="molecule type" value="Genomic_DNA"/>
</dbReference>
<dbReference type="Proteomes" id="UP001497623">
    <property type="component" value="Unassembled WGS sequence"/>
</dbReference>
<name>A0AAV2Q1M0_MEGNR</name>
<dbReference type="Gene3D" id="3.10.100.10">
    <property type="entry name" value="Mannose-Binding Protein A, subunit A"/>
    <property type="match status" value="1"/>
</dbReference>
<organism evidence="2 3">
    <name type="scientific">Meganyctiphanes norvegica</name>
    <name type="common">Northern krill</name>
    <name type="synonym">Thysanopoda norvegica</name>
    <dbReference type="NCBI Taxonomy" id="48144"/>
    <lineage>
        <taxon>Eukaryota</taxon>
        <taxon>Metazoa</taxon>
        <taxon>Ecdysozoa</taxon>
        <taxon>Arthropoda</taxon>
        <taxon>Crustacea</taxon>
        <taxon>Multicrustacea</taxon>
        <taxon>Malacostraca</taxon>
        <taxon>Eumalacostraca</taxon>
        <taxon>Eucarida</taxon>
        <taxon>Euphausiacea</taxon>
        <taxon>Euphausiidae</taxon>
        <taxon>Meganyctiphanes</taxon>
    </lineage>
</organism>
<dbReference type="InterPro" id="IPR016186">
    <property type="entry name" value="C-type_lectin-like/link_sf"/>
</dbReference>
<dbReference type="AlphaFoldDB" id="A0AAV2Q1M0"/>
<proteinExistence type="predicted"/>
<comment type="caution">
    <text evidence="2">The sequence shown here is derived from an EMBL/GenBank/DDBJ whole genome shotgun (WGS) entry which is preliminary data.</text>
</comment>
<dbReference type="CDD" id="cd00037">
    <property type="entry name" value="CLECT"/>
    <property type="match status" value="1"/>
</dbReference>
<accession>A0AAV2Q1M0</accession>
<dbReference type="InterPro" id="IPR016187">
    <property type="entry name" value="CTDL_fold"/>
</dbReference>
<feature type="domain" description="C-type lectin" evidence="1">
    <location>
        <begin position="145"/>
        <end position="268"/>
    </location>
</feature>
<dbReference type="PROSITE" id="PS50041">
    <property type="entry name" value="C_TYPE_LECTIN_2"/>
    <property type="match status" value="1"/>
</dbReference>
<keyword evidence="3" id="KW-1185">Reference proteome</keyword>
<reference evidence="2 3" key="1">
    <citation type="submission" date="2024-05" db="EMBL/GenBank/DDBJ databases">
        <authorList>
            <person name="Wallberg A."/>
        </authorList>
    </citation>
    <scope>NUCLEOTIDE SEQUENCE [LARGE SCALE GENOMIC DNA]</scope>
</reference>
<dbReference type="SUPFAM" id="SSF56436">
    <property type="entry name" value="C-type lectin-like"/>
    <property type="match status" value="1"/>
</dbReference>
<gene>
    <name evidence="2" type="ORF">MNOR_LOCUS7400</name>
</gene>
<evidence type="ECO:0000313" key="2">
    <source>
        <dbReference type="EMBL" id="CAL4068666.1"/>
    </source>
</evidence>